<feature type="region of interest" description="Disordered" evidence="1">
    <location>
        <begin position="67"/>
        <end position="87"/>
    </location>
</feature>
<dbReference type="Proteomes" id="UP000708208">
    <property type="component" value="Unassembled WGS sequence"/>
</dbReference>
<gene>
    <name evidence="3" type="ORF">AFUS01_LOCUS39848</name>
</gene>
<reference evidence="3" key="1">
    <citation type="submission" date="2021-06" db="EMBL/GenBank/DDBJ databases">
        <authorList>
            <person name="Hodson N. C."/>
            <person name="Mongue J. A."/>
            <person name="Jaron S. K."/>
        </authorList>
    </citation>
    <scope>NUCLEOTIDE SEQUENCE</scope>
</reference>
<dbReference type="AlphaFoldDB" id="A0A8J2L872"/>
<name>A0A8J2L872_9HEXA</name>
<accession>A0A8J2L872</accession>
<protein>
    <submittedName>
        <fullName evidence="3">Uncharacterized protein</fullName>
    </submittedName>
</protein>
<feature type="non-terminal residue" evidence="3">
    <location>
        <position position="1"/>
    </location>
</feature>
<evidence type="ECO:0000256" key="1">
    <source>
        <dbReference type="SAM" id="MobiDB-lite"/>
    </source>
</evidence>
<feature type="signal peptide" evidence="2">
    <location>
        <begin position="1"/>
        <end position="18"/>
    </location>
</feature>
<evidence type="ECO:0000313" key="3">
    <source>
        <dbReference type="EMBL" id="CAG7830020.1"/>
    </source>
</evidence>
<comment type="caution">
    <text evidence="3">The sequence shown here is derived from an EMBL/GenBank/DDBJ whole genome shotgun (WGS) entry which is preliminary data.</text>
</comment>
<feature type="compositionally biased region" description="Low complexity" evidence="1">
    <location>
        <begin position="67"/>
        <end position="78"/>
    </location>
</feature>
<organism evidence="3 4">
    <name type="scientific">Allacma fusca</name>
    <dbReference type="NCBI Taxonomy" id="39272"/>
    <lineage>
        <taxon>Eukaryota</taxon>
        <taxon>Metazoa</taxon>
        <taxon>Ecdysozoa</taxon>
        <taxon>Arthropoda</taxon>
        <taxon>Hexapoda</taxon>
        <taxon>Collembola</taxon>
        <taxon>Symphypleona</taxon>
        <taxon>Sminthuridae</taxon>
        <taxon>Allacma</taxon>
    </lineage>
</organism>
<keyword evidence="2" id="KW-0732">Signal</keyword>
<evidence type="ECO:0000313" key="4">
    <source>
        <dbReference type="Proteomes" id="UP000708208"/>
    </source>
</evidence>
<evidence type="ECO:0000256" key="2">
    <source>
        <dbReference type="SAM" id="SignalP"/>
    </source>
</evidence>
<feature type="chain" id="PRO_5035329034" evidence="2">
    <location>
        <begin position="19"/>
        <end position="102"/>
    </location>
</feature>
<keyword evidence="4" id="KW-1185">Reference proteome</keyword>
<dbReference type="EMBL" id="CAJVCH010553862">
    <property type="protein sequence ID" value="CAG7830020.1"/>
    <property type="molecule type" value="Genomic_DNA"/>
</dbReference>
<proteinExistence type="predicted"/>
<sequence length="102" mass="10951">MKVLVLLSVLAFTSGIQSKRPSRTANPAIQYATAAEASATHSAFAHEQHAKLLADHQQKRLHNLAFSTTSSTSQSQPQGRVSSQVLVQQQERIKSGVEQAAG</sequence>